<dbReference type="GO" id="GO:0006265">
    <property type="term" value="P:DNA topological change"/>
    <property type="evidence" value="ECO:0007669"/>
    <property type="project" value="InterPro"/>
</dbReference>
<name>A0A1I3MFJ8_9BACL</name>
<dbReference type="InterPro" id="IPR038300">
    <property type="entry name" value="SASP_sf_alpha/beta"/>
</dbReference>
<dbReference type="Gene3D" id="6.10.10.80">
    <property type="entry name" value="Small, acid-soluble spore protein, alpha/beta type-like"/>
    <property type="match status" value="1"/>
</dbReference>
<proteinExistence type="predicted"/>
<evidence type="ECO:0000313" key="1">
    <source>
        <dbReference type="EMBL" id="SFI95757.1"/>
    </source>
</evidence>
<gene>
    <name evidence="1" type="ORF">SAMN05421852_10349</name>
</gene>
<dbReference type="Proteomes" id="UP000199545">
    <property type="component" value="Unassembled WGS sequence"/>
</dbReference>
<organism evidence="1 2">
    <name type="scientific">Thermoflavimicrobium dichotomicum</name>
    <dbReference type="NCBI Taxonomy" id="46223"/>
    <lineage>
        <taxon>Bacteria</taxon>
        <taxon>Bacillati</taxon>
        <taxon>Bacillota</taxon>
        <taxon>Bacilli</taxon>
        <taxon>Bacillales</taxon>
        <taxon>Thermoactinomycetaceae</taxon>
        <taxon>Thermoflavimicrobium</taxon>
    </lineage>
</organism>
<dbReference type="InterPro" id="IPR001448">
    <property type="entry name" value="SASP_alpha/beta-type"/>
</dbReference>
<dbReference type="OrthoDB" id="1683773at2"/>
<keyword evidence="2" id="KW-1185">Reference proteome</keyword>
<dbReference type="AlphaFoldDB" id="A0A1I3MFJ8"/>
<dbReference type="EMBL" id="FORR01000003">
    <property type="protein sequence ID" value="SFI95757.1"/>
    <property type="molecule type" value="Genomic_DNA"/>
</dbReference>
<dbReference type="RefSeq" id="WP_093228367.1">
    <property type="nucleotide sequence ID" value="NZ_FORR01000003.1"/>
</dbReference>
<dbReference type="GO" id="GO:0003690">
    <property type="term" value="F:double-stranded DNA binding"/>
    <property type="evidence" value="ECO:0007669"/>
    <property type="project" value="InterPro"/>
</dbReference>
<dbReference type="STRING" id="46223.SAMN05421852_10349"/>
<protein>
    <submittedName>
        <fullName evidence="1">Small, acid-soluble spore protein, alpha/beta type</fullName>
    </submittedName>
</protein>
<reference evidence="1 2" key="1">
    <citation type="submission" date="2016-10" db="EMBL/GenBank/DDBJ databases">
        <authorList>
            <person name="de Groot N.N."/>
        </authorList>
    </citation>
    <scope>NUCLEOTIDE SEQUENCE [LARGE SCALE GENOMIC DNA]</scope>
    <source>
        <strain evidence="1 2">DSM 44778</strain>
    </source>
</reference>
<sequence>MARRKKRQPLVPEARQELDQLQVKLINQALGTQAKNPEEMKMEMAKQLGILYNQQGNEDMKAKDAGKIGGAIGGQLVKKLVQMSLDALSRR</sequence>
<dbReference type="Pfam" id="PF00269">
    <property type="entry name" value="SASP"/>
    <property type="match status" value="1"/>
</dbReference>
<evidence type="ECO:0000313" key="2">
    <source>
        <dbReference type="Proteomes" id="UP000199545"/>
    </source>
</evidence>
<accession>A0A1I3MFJ8</accession>